<dbReference type="AlphaFoldDB" id="A0A3A4AB05"/>
<feature type="compositionally biased region" description="Basic and acidic residues" evidence="1">
    <location>
        <begin position="1"/>
        <end position="39"/>
    </location>
</feature>
<comment type="caution">
    <text evidence="3">The sequence shown here is derived from an EMBL/GenBank/DDBJ whole genome shotgun (WGS) entry which is preliminary data.</text>
</comment>
<accession>A0A3A4AB05</accession>
<dbReference type="InterPro" id="IPR012925">
    <property type="entry name" value="TipAS_dom"/>
</dbReference>
<dbReference type="Proteomes" id="UP000265768">
    <property type="component" value="Unassembled WGS sequence"/>
</dbReference>
<gene>
    <name evidence="3" type="ORF">D5H75_32390</name>
</gene>
<keyword evidence="4" id="KW-1185">Reference proteome</keyword>
<sequence>MNLTPEERAEIFGDHDPEQYADEARERWGDTDAYRESQRRAASYTKQDWRRIQEEATEITEGLAALLRAGVPADSAEATALAERHREHISRWFYECSPEFHRCLADTYVSDPRFTATYDQTAPGLARYVHDAIKAVPAAS</sequence>
<reference evidence="3 4" key="1">
    <citation type="submission" date="2018-09" db="EMBL/GenBank/DDBJ databases">
        <title>YIM 75507 draft genome.</title>
        <authorList>
            <person name="Tang S."/>
            <person name="Feng Y."/>
        </authorList>
    </citation>
    <scope>NUCLEOTIDE SEQUENCE [LARGE SCALE GENOMIC DNA]</scope>
    <source>
        <strain evidence="3 4">YIM 75507</strain>
    </source>
</reference>
<evidence type="ECO:0000259" key="2">
    <source>
        <dbReference type="Pfam" id="PF07739"/>
    </source>
</evidence>
<dbReference type="EMBL" id="QZEY01000018">
    <property type="protein sequence ID" value="RJL23604.1"/>
    <property type="molecule type" value="Genomic_DNA"/>
</dbReference>
<dbReference type="OrthoDB" id="9809391at2"/>
<evidence type="ECO:0000313" key="4">
    <source>
        <dbReference type="Proteomes" id="UP000265768"/>
    </source>
</evidence>
<evidence type="ECO:0000313" key="3">
    <source>
        <dbReference type="EMBL" id="RJL23604.1"/>
    </source>
</evidence>
<feature type="region of interest" description="Disordered" evidence="1">
    <location>
        <begin position="1"/>
        <end position="40"/>
    </location>
</feature>
<evidence type="ECO:0000256" key="1">
    <source>
        <dbReference type="SAM" id="MobiDB-lite"/>
    </source>
</evidence>
<proteinExistence type="predicted"/>
<dbReference type="Pfam" id="PF07739">
    <property type="entry name" value="TipAS"/>
    <property type="match status" value="1"/>
</dbReference>
<name>A0A3A4AB05_9ACTN</name>
<protein>
    <recommendedName>
        <fullName evidence="2">TipAS antibiotic-recognition domain-containing protein</fullName>
    </recommendedName>
</protein>
<feature type="domain" description="TipAS antibiotic-recognition" evidence="2">
    <location>
        <begin position="20"/>
        <end position="135"/>
    </location>
</feature>
<dbReference type="SUPFAM" id="SSF89082">
    <property type="entry name" value="Antibiotic binding domain of TipA-like multidrug resistance regulators"/>
    <property type="match status" value="1"/>
</dbReference>
<organism evidence="3 4">
    <name type="scientific">Bailinhaonella thermotolerans</name>
    <dbReference type="NCBI Taxonomy" id="1070861"/>
    <lineage>
        <taxon>Bacteria</taxon>
        <taxon>Bacillati</taxon>
        <taxon>Actinomycetota</taxon>
        <taxon>Actinomycetes</taxon>
        <taxon>Streptosporangiales</taxon>
        <taxon>Streptosporangiaceae</taxon>
        <taxon>Bailinhaonella</taxon>
    </lineage>
</organism>
<dbReference type="Gene3D" id="1.10.490.50">
    <property type="entry name" value="Antibiotic binding domain of TipA-like multidrug resistance regulators"/>
    <property type="match status" value="1"/>
</dbReference>
<dbReference type="InterPro" id="IPR036244">
    <property type="entry name" value="TipA-like_antibiotic-bd"/>
</dbReference>
<dbReference type="RefSeq" id="WP_119930392.1">
    <property type="nucleotide sequence ID" value="NZ_QZEY01000018.1"/>
</dbReference>